<dbReference type="EMBL" id="CAJEWN010000016">
    <property type="protein sequence ID" value="CAD2135442.1"/>
    <property type="molecule type" value="Genomic_DNA"/>
</dbReference>
<sequence>MAGDYIFQLIQNEALNFTKKEKGDGTWRNRQAELPRNYQITEDKLTE</sequence>
<gene>
    <name evidence="1" type="ORF">MENT_LOCUS4730</name>
</gene>
<accession>A0A6V7TW21</accession>
<evidence type="ECO:0000313" key="1">
    <source>
        <dbReference type="EMBL" id="CAD2135442.1"/>
    </source>
</evidence>
<dbReference type="AlphaFoldDB" id="A0A6V7TW21"/>
<protein>
    <submittedName>
        <fullName evidence="1">Uncharacterized protein</fullName>
    </submittedName>
</protein>
<organism evidence="1 2">
    <name type="scientific">Meloidogyne enterolobii</name>
    <name type="common">Root-knot nematode worm</name>
    <name type="synonym">Meloidogyne mayaguensis</name>
    <dbReference type="NCBI Taxonomy" id="390850"/>
    <lineage>
        <taxon>Eukaryota</taxon>
        <taxon>Metazoa</taxon>
        <taxon>Ecdysozoa</taxon>
        <taxon>Nematoda</taxon>
        <taxon>Chromadorea</taxon>
        <taxon>Rhabditida</taxon>
        <taxon>Tylenchina</taxon>
        <taxon>Tylenchomorpha</taxon>
        <taxon>Tylenchoidea</taxon>
        <taxon>Meloidogynidae</taxon>
        <taxon>Meloidogyninae</taxon>
        <taxon>Meloidogyne</taxon>
    </lineage>
</organism>
<reference evidence="1 2" key="1">
    <citation type="submission" date="2020-08" db="EMBL/GenBank/DDBJ databases">
        <authorList>
            <person name="Koutsovoulos G."/>
            <person name="Danchin GJ E."/>
        </authorList>
    </citation>
    <scope>NUCLEOTIDE SEQUENCE [LARGE SCALE GENOMIC DNA]</scope>
</reference>
<dbReference type="Proteomes" id="UP000580250">
    <property type="component" value="Unassembled WGS sequence"/>
</dbReference>
<name>A0A6V7TW21_MELEN</name>
<evidence type="ECO:0000313" key="2">
    <source>
        <dbReference type="Proteomes" id="UP000580250"/>
    </source>
</evidence>
<comment type="caution">
    <text evidence="1">The sequence shown here is derived from an EMBL/GenBank/DDBJ whole genome shotgun (WGS) entry which is preliminary data.</text>
</comment>
<proteinExistence type="predicted"/>